<name>A0A6F9DH51_9ASCI</name>
<dbReference type="Gene3D" id="1.20.245.10">
    <property type="entry name" value="Lipoxygenase-1, Domain 5"/>
    <property type="match status" value="1"/>
</dbReference>
<sequence length="550" mass="64307">MLLMLISGVLEWIVYALLLIVYLPIYILGYATIQKNLLVLKFRRYCGIKISTSKLGLVSRRSRVTDVLQVSTDEEIDFQANRSLAYVHRMALWTPRELVRTLFRQQTIELISNEQLAYVILSTVFAHSVVWDEEREMFRLKMEGFEDLFLFEGFYWDARHVLVSADGKRIVIQMESGEEFHSDCSQNNIHDYNLAKLHVQVCLSYFAPGLSHNHVHFVFPSAICLLSKKVLNRDGTLYKLLSPHFRFTERINYQALRVGKATNNKRSMLDRLFFLWQPFPVTKEQFLEGVARKCKRHYFDQGALNCDKDETGDDSPECSRRLHNLFPPDYVTDPELQKIPYLNFLRQYYLVVRKFVKSIQPCIDKDEWKLLAEAVAVHVPRFDKVNMVDAIATFIHQVGVVHFCDHNSYTRYFAYDYGSMAIRTPFETFNNEEHWADIGEQLSLNQDEIKKNPLLLIRQRDVMRTRCFLNIFVDYIPNSQCNLQLGETEYNFHDTCASTAANDFILQLRNLDENLKIQKHLLNDSASNREVRGVGMQIVPLKDIVRSVCY</sequence>
<accession>A0A6F9DH51</accession>
<keyword evidence="1" id="KW-0472">Membrane</keyword>
<gene>
    <name evidence="2" type="primary">LOC100183334</name>
</gene>
<evidence type="ECO:0000313" key="2">
    <source>
        <dbReference type="EMBL" id="CAB3262794.1"/>
    </source>
</evidence>
<dbReference type="InterPro" id="IPR036226">
    <property type="entry name" value="LipOase_C_sf"/>
</dbReference>
<dbReference type="EMBL" id="LR786932">
    <property type="protein sequence ID" value="CAB3262794.1"/>
    <property type="molecule type" value="mRNA"/>
</dbReference>
<feature type="transmembrane region" description="Helical" evidence="1">
    <location>
        <begin position="12"/>
        <end position="33"/>
    </location>
</feature>
<keyword evidence="1" id="KW-0812">Transmembrane</keyword>
<proteinExistence type="evidence at transcript level"/>
<protein>
    <submittedName>
        <fullName evidence="2">Uncharacterized protein LOC100183334</fullName>
    </submittedName>
</protein>
<dbReference type="SUPFAM" id="SSF48484">
    <property type="entry name" value="Lipoxigenase"/>
    <property type="match status" value="1"/>
</dbReference>
<reference evidence="2" key="1">
    <citation type="submission" date="2020-04" db="EMBL/GenBank/DDBJ databases">
        <authorList>
            <person name="Neveu A P."/>
        </authorList>
    </citation>
    <scope>NUCLEOTIDE SEQUENCE</scope>
    <source>
        <tissue evidence="2">Whole embryo</tissue>
    </source>
</reference>
<dbReference type="AlphaFoldDB" id="A0A6F9DH51"/>
<organism evidence="2">
    <name type="scientific">Phallusia mammillata</name>
    <dbReference type="NCBI Taxonomy" id="59560"/>
    <lineage>
        <taxon>Eukaryota</taxon>
        <taxon>Metazoa</taxon>
        <taxon>Chordata</taxon>
        <taxon>Tunicata</taxon>
        <taxon>Ascidiacea</taxon>
        <taxon>Phlebobranchia</taxon>
        <taxon>Ascidiidae</taxon>
        <taxon>Phallusia</taxon>
    </lineage>
</organism>
<keyword evidence="1" id="KW-1133">Transmembrane helix</keyword>
<evidence type="ECO:0000256" key="1">
    <source>
        <dbReference type="SAM" id="Phobius"/>
    </source>
</evidence>